<dbReference type="PROSITE" id="PS00675">
    <property type="entry name" value="SIGMA54_INTERACT_1"/>
    <property type="match status" value="1"/>
</dbReference>
<feature type="domain" description="AIG1-type G" evidence="5">
    <location>
        <begin position="80"/>
        <end position="269"/>
    </location>
</feature>
<dbReference type="GeneID" id="105913341"/>
<dbReference type="Pfam" id="PF04548">
    <property type="entry name" value="AIG1"/>
    <property type="match status" value="1"/>
</dbReference>
<dbReference type="GO" id="GO:0005525">
    <property type="term" value="F:GTP binding"/>
    <property type="evidence" value="ECO:0007669"/>
    <property type="project" value="InterPro"/>
</dbReference>
<protein>
    <submittedName>
        <fullName evidence="7">Uncharacterized protein LOC105913341</fullName>
    </submittedName>
</protein>
<dbReference type="SUPFAM" id="SSF52540">
    <property type="entry name" value="P-loop containing nucleoside triphosphate hydrolases"/>
    <property type="match status" value="1"/>
</dbReference>
<dbReference type="PANTHER" id="PTHR32046:SF11">
    <property type="entry name" value="IMMUNE-ASSOCIATED NUCLEOTIDE-BINDING PROTEIN 10-LIKE"/>
    <property type="match status" value="1"/>
</dbReference>
<evidence type="ECO:0000256" key="2">
    <source>
        <dbReference type="ARBA" id="ARBA00022741"/>
    </source>
</evidence>
<dbReference type="Gene3D" id="3.40.50.300">
    <property type="entry name" value="P-loop containing nucleotide triphosphate hydrolases"/>
    <property type="match status" value="1"/>
</dbReference>
<sequence length="558" mass="63665">MDPESSIRKGKKQLASTRSCNRSPFDIEPFPISKLIEEQLLIKPGLPENYLLPTKKTSIDGKSAVRRWTFGKRDESKSTKTILIVGETGTGKSTLINTMVNFMLGVRWEDRIWFQITEEDARSQAKSQTSAITVYELFLETSSSCLRIIDTPGYGDTGGRESDQQIAEHLNVLFRSEDGIHEIDAVGLVVKASQNRLTDFQHYIFDAVLSLFGKDIERNIVTFITHSDGLPAANVINALKDAEVPCAKDTRGKPLHFMFNNRQNETYEEDQEVAYQGFWNLGYRSVEKFFSNLEEFNRVDLQMTVGVLRDRKILEACVHNLQDAIEMEELKQNELKQTQTVLDQNRGKYEKKVMAKDFTYEVEEPCRVEKPIPVSKWKLTGQAMCCTVCKENCHYPGCWWVRDNSWCSVMENYFCKTCTGKCHFSVHVKWNQTYHSSTKKVRKTADDLKDAYEKEEESKTALLNTKIKMCNLLEEAYQCIMELQEMALKKVALSTDVYLGVIKKMEEAGEDTDQPQESRLEMKIKAQTLKEIKEASHKKEGGLVLPKCQGAAALSCSS</sequence>
<evidence type="ECO:0000313" key="6">
    <source>
        <dbReference type="Proteomes" id="UP000515152"/>
    </source>
</evidence>
<comment type="similarity">
    <text evidence="1">Belongs to the TRAFAC class TrmE-Era-EngA-EngB-Septin-like GTPase superfamily. AIG1/Toc34/Toc159-like paraseptin GTPase family. IAN subfamily.</text>
</comment>
<keyword evidence="3" id="KW-0175">Coiled coil</keyword>
<evidence type="ECO:0000313" key="7">
    <source>
        <dbReference type="RefSeq" id="XP_031427089.1"/>
    </source>
</evidence>
<dbReference type="KEGG" id="char:105913341"/>
<evidence type="ECO:0000256" key="4">
    <source>
        <dbReference type="SAM" id="MobiDB-lite"/>
    </source>
</evidence>
<keyword evidence="6" id="KW-1185">Reference proteome</keyword>
<name>A0A6P8FLK9_CLUHA</name>
<dbReference type="InterPro" id="IPR027417">
    <property type="entry name" value="P-loop_NTPase"/>
</dbReference>
<dbReference type="InterPro" id="IPR025662">
    <property type="entry name" value="Sigma_54_int_dom_ATP-bd_1"/>
</dbReference>
<evidence type="ECO:0000256" key="1">
    <source>
        <dbReference type="ARBA" id="ARBA00008535"/>
    </source>
</evidence>
<dbReference type="OrthoDB" id="8954335at2759"/>
<dbReference type="CDD" id="cd00882">
    <property type="entry name" value="Ras_like_GTPase"/>
    <property type="match status" value="1"/>
</dbReference>
<feature type="coiled-coil region" evidence="3">
    <location>
        <begin position="438"/>
        <end position="465"/>
    </location>
</feature>
<proteinExistence type="inferred from homology"/>
<accession>A0A6P8FLK9</accession>
<evidence type="ECO:0000259" key="5">
    <source>
        <dbReference type="Pfam" id="PF04548"/>
    </source>
</evidence>
<dbReference type="RefSeq" id="XP_031427089.1">
    <property type="nucleotide sequence ID" value="XM_031571229.2"/>
</dbReference>
<dbReference type="PANTHER" id="PTHR32046">
    <property type="entry name" value="G DOMAIN-CONTAINING PROTEIN"/>
    <property type="match status" value="1"/>
</dbReference>
<feature type="region of interest" description="Disordered" evidence="4">
    <location>
        <begin position="1"/>
        <end position="24"/>
    </location>
</feature>
<dbReference type="InterPro" id="IPR006703">
    <property type="entry name" value="G_AIG1"/>
</dbReference>
<organism evidence="6 7">
    <name type="scientific">Clupea harengus</name>
    <name type="common">Atlantic herring</name>
    <dbReference type="NCBI Taxonomy" id="7950"/>
    <lineage>
        <taxon>Eukaryota</taxon>
        <taxon>Metazoa</taxon>
        <taxon>Chordata</taxon>
        <taxon>Craniata</taxon>
        <taxon>Vertebrata</taxon>
        <taxon>Euteleostomi</taxon>
        <taxon>Actinopterygii</taxon>
        <taxon>Neopterygii</taxon>
        <taxon>Teleostei</taxon>
        <taxon>Clupei</taxon>
        <taxon>Clupeiformes</taxon>
        <taxon>Clupeoidei</taxon>
        <taxon>Clupeidae</taxon>
        <taxon>Clupea</taxon>
    </lineage>
</organism>
<evidence type="ECO:0000256" key="3">
    <source>
        <dbReference type="SAM" id="Coils"/>
    </source>
</evidence>
<reference evidence="7" key="1">
    <citation type="submission" date="2025-08" db="UniProtKB">
        <authorList>
            <consortium name="RefSeq"/>
        </authorList>
    </citation>
    <scope>IDENTIFICATION</scope>
</reference>
<dbReference type="AlphaFoldDB" id="A0A6P8FLK9"/>
<dbReference type="Proteomes" id="UP000515152">
    <property type="component" value="Chromosome 8"/>
</dbReference>
<keyword evidence="2" id="KW-0547">Nucleotide-binding</keyword>
<gene>
    <name evidence="7" type="primary">LOC105913341</name>
</gene>